<dbReference type="AlphaFoldDB" id="A0A2K3LFV7"/>
<organism evidence="1 2">
    <name type="scientific">Trifolium pratense</name>
    <name type="common">Red clover</name>
    <dbReference type="NCBI Taxonomy" id="57577"/>
    <lineage>
        <taxon>Eukaryota</taxon>
        <taxon>Viridiplantae</taxon>
        <taxon>Streptophyta</taxon>
        <taxon>Embryophyta</taxon>
        <taxon>Tracheophyta</taxon>
        <taxon>Spermatophyta</taxon>
        <taxon>Magnoliopsida</taxon>
        <taxon>eudicotyledons</taxon>
        <taxon>Gunneridae</taxon>
        <taxon>Pentapetalae</taxon>
        <taxon>rosids</taxon>
        <taxon>fabids</taxon>
        <taxon>Fabales</taxon>
        <taxon>Fabaceae</taxon>
        <taxon>Papilionoideae</taxon>
        <taxon>50 kb inversion clade</taxon>
        <taxon>NPAAA clade</taxon>
        <taxon>Hologalegina</taxon>
        <taxon>IRL clade</taxon>
        <taxon>Trifolieae</taxon>
        <taxon>Trifolium</taxon>
    </lineage>
</organism>
<name>A0A2K3LFV7_TRIPR</name>
<accession>A0A2K3LFV7</accession>
<reference evidence="1 2" key="2">
    <citation type="journal article" date="2017" name="Front. Plant Sci.">
        <title>Gene Classification and Mining of Molecular Markers Useful in Red Clover (Trifolium pratense) Breeding.</title>
        <authorList>
            <person name="Istvanek J."/>
            <person name="Dluhosova J."/>
            <person name="Dluhos P."/>
            <person name="Patkova L."/>
            <person name="Nedelnik J."/>
            <person name="Repkova J."/>
        </authorList>
    </citation>
    <scope>NUCLEOTIDE SEQUENCE [LARGE SCALE GENOMIC DNA]</scope>
    <source>
        <strain evidence="2">cv. Tatra</strain>
        <tissue evidence="1">Young leaves</tissue>
    </source>
</reference>
<gene>
    <name evidence="1" type="ORF">L195_g033383</name>
</gene>
<evidence type="ECO:0000313" key="1">
    <source>
        <dbReference type="EMBL" id="PNX77416.1"/>
    </source>
</evidence>
<reference evidence="1 2" key="1">
    <citation type="journal article" date="2014" name="Am. J. Bot.">
        <title>Genome assembly and annotation for red clover (Trifolium pratense; Fabaceae).</title>
        <authorList>
            <person name="Istvanek J."/>
            <person name="Jaros M."/>
            <person name="Krenek A."/>
            <person name="Repkova J."/>
        </authorList>
    </citation>
    <scope>NUCLEOTIDE SEQUENCE [LARGE SCALE GENOMIC DNA]</scope>
    <source>
        <strain evidence="2">cv. Tatra</strain>
        <tissue evidence="1">Young leaves</tissue>
    </source>
</reference>
<sequence length="89" mass="10112">MTRSFRKSSCNEEQQDLSLQFSTLVFQERIIVQKVNENDKPRAVELGGAAAGKSKTIAWSFPGDEVEEEVHSVKNKIMSLKKLQRCHSM</sequence>
<comment type="caution">
    <text evidence="1">The sequence shown here is derived from an EMBL/GenBank/DDBJ whole genome shotgun (WGS) entry which is preliminary data.</text>
</comment>
<dbReference type="Proteomes" id="UP000236291">
    <property type="component" value="Unassembled WGS sequence"/>
</dbReference>
<proteinExistence type="predicted"/>
<evidence type="ECO:0000313" key="2">
    <source>
        <dbReference type="Proteomes" id="UP000236291"/>
    </source>
</evidence>
<dbReference type="EMBL" id="ASHM01032322">
    <property type="protein sequence ID" value="PNX77416.1"/>
    <property type="molecule type" value="Genomic_DNA"/>
</dbReference>
<protein>
    <submittedName>
        <fullName evidence="1">Uncharacterized protein</fullName>
    </submittedName>
</protein>